<evidence type="ECO:0000256" key="6">
    <source>
        <dbReference type="ARBA" id="ARBA00022692"/>
    </source>
</evidence>
<feature type="transmembrane region" description="Helical" evidence="9">
    <location>
        <begin position="421"/>
        <end position="443"/>
    </location>
</feature>
<feature type="transmembrane region" description="Helical" evidence="9">
    <location>
        <begin position="378"/>
        <end position="400"/>
    </location>
</feature>
<evidence type="ECO:0000313" key="13">
    <source>
        <dbReference type="Proteomes" id="UP000184171"/>
    </source>
</evidence>
<feature type="transmembrane region" description="Helical" evidence="9">
    <location>
        <begin position="502"/>
        <end position="522"/>
    </location>
</feature>
<gene>
    <name evidence="12" type="ORF">SAMN02745165_01702</name>
</gene>
<evidence type="ECO:0000256" key="10">
    <source>
        <dbReference type="SAM" id="Coils"/>
    </source>
</evidence>
<feature type="transmembrane region" description="Helical" evidence="9">
    <location>
        <begin position="334"/>
        <end position="358"/>
    </location>
</feature>
<dbReference type="Gene3D" id="1.10.3720.10">
    <property type="entry name" value="MetI-like"/>
    <property type="match status" value="1"/>
</dbReference>
<evidence type="ECO:0000256" key="7">
    <source>
        <dbReference type="ARBA" id="ARBA00022989"/>
    </source>
</evidence>
<dbReference type="SUPFAM" id="SSF161098">
    <property type="entry name" value="MetI-like"/>
    <property type="match status" value="1"/>
</dbReference>
<dbReference type="NCBIfam" id="TIGR00974">
    <property type="entry name" value="3a0107s02c"/>
    <property type="match status" value="1"/>
</dbReference>
<dbReference type="GO" id="GO:0005315">
    <property type="term" value="F:phosphate transmembrane transporter activity"/>
    <property type="evidence" value="ECO:0007669"/>
    <property type="project" value="InterPro"/>
</dbReference>
<dbReference type="PROSITE" id="PS50928">
    <property type="entry name" value="ABC_TM1"/>
    <property type="match status" value="1"/>
</dbReference>
<feature type="transmembrane region" description="Helical" evidence="9">
    <location>
        <begin position="20"/>
        <end position="49"/>
    </location>
</feature>
<evidence type="ECO:0000256" key="2">
    <source>
        <dbReference type="ARBA" id="ARBA00007069"/>
    </source>
</evidence>
<keyword evidence="6 9" id="KW-0812">Transmembrane</keyword>
<dbReference type="STRING" id="1122189.SAMN02745165_01702"/>
<keyword evidence="10" id="KW-0175">Coiled coil</keyword>
<keyword evidence="7 9" id="KW-1133">Transmembrane helix</keyword>
<dbReference type="RefSeq" id="WP_072907846.1">
    <property type="nucleotide sequence ID" value="NZ_FQZT01000005.1"/>
</dbReference>
<dbReference type="PANTHER" id="PTHR43470">
    <property type="entry name" value="PHOSPHATE TRANSPORT SYSTEM PERMEASE PROTEIN PSTA-RELATED"/>
    <property type="match status" value="1"/>
</dbReference>
<organism evidence="12 13">
    <name type="scientific">Malonomonas rubra DSM 5091</name>
    <dbReference type="NCBI Taxonomy" id="1122189"/>
    <lineage>
        <taxon>Bacteria</taxon>
        <taxon>Pseudomonadati</taxon>
        <taxon>Thermodesulfobacteriota</taxon>
        <taxon>Desulfuromonadia</taxon>
        <taxon>Desulfuromonadales</taxon>
        <taxon>Geopsychrobacteraceae</taxon>
        <taxon>Malonomonas</taxon>
    </lineage>
</organism>
<dbReference type="GO" id="GO:0035435">
    <property type="term" value="P:phosphate ion transmembrane transport"/>
    <property type="evidence" value="ECO:0007669"/>
    <property type="project" value="InterPro"/>
</dbReference>
<dbReference type="Proteomes" id="UP000184171">
    <property type="component" value="Unassembled WGS sequence"/>
</dbReference>
<evidence type="ECO:0000256" key="5">
    <source>
        <dbReference type="ARBA" id="ARBA00022475"/>
    </source>
</evidence>
<comment type="subcellular location">
    <subcellularLocation>
        <location evidence="1 9">Cell membrane</location>
        <topology evidence="1 9">Multi-pass membrane protein</topology>
    </subcellularLocation>
</comment>
<comment type="similarity">
    <text evidence="2 9">Belongs to the binding-protein-dependent transport system permease family. CysTW subfamily.</text>
</comment>
<evidence type="ECO:0000256" key="8">
    <source>
        <dbReference type="ARBA" id="ARBA00023136"/>
    </source>
</evidence>
<dbReference type="CDD" id="cd06261">
    <property type="entry name" value="TM_PBP2"/>
    <property type="match status" value="1"/>
</dbReference>
<feature type="domain" description="ABC transmembrane type-1" evidence="11">
    <location>
        <begin position="289"/>
        <end position="521"/>
    </location>
</feature>
<evidence type="ECO:0000256" key="9">
    <source>
        <dbReference type="RuleBase" id="RU363043"/>
    </source>
</evidence>
<dbReference type="OrthoDB" id="9807065at2"/>
<dbReference type="InterPro" id="IPR035906">
    <property type="entry name" value="MetI-like_sf"/>
</dbReference>
<accession>A0A1M6H6A0</accession>
<dbReference type="InterPro" id="IPR000515">
    <property type="entry name" value="MetI-like"/>
</dbReference>
<evidence type="ECO:0000256" key="1">
    <source>
        <dbReference type="ARBA" id="ARBA00004651"/>
    </source>
</evidence>
<evidence type="ECO:0000313" key="12">
    <source>
        <dbReference type="EMBL" id="SHJ17715.1"/>
    </source>
</evidence>
<keyword evidence="5 9" id="KW-1003">Cell membrane</keyword>
<keyword evidence="8 9" id="KW-0472">Membrane</keyword>
<evidence type="ECO:0000256" key="4">
    <source>
        <dbReference type="ARBA" id="ARBA00022448"/>
    </source>
</evidence>
<dbReference type="EMBL" id="FQZT01000005">
    <property type="protein sequence ID" value="SHJ17715.1"/>
    <property type="molecule type" value="Genomic_DNA"/>
</dbReference>
<evidence type="ECO:0000259" key="11">
    <source>
        <dbReference type="PROSITE" id="PS50928"/>
    </source>
</evidence>
<keyword evidence="4" id="KW-0813">Transport</keyword>
<dbReference type="PANTHER" id="PTHR43470:SF6">
    <property type="entry name" value="PHOSPHATE TRANSPORT SYSTEM PERMEASE PROTEIN PSTA"/>
    <property type="match status" value="1"/>
</dbReference>
<evidence type="ECO:0000256" key="3">
    <source>
        <dbReference type="ARBA" id="ARBA00016864"/>
    </source>
</evidence>
<dbReference type="GO" id="GO:0005886">
    <property type="term" value="C:plasma membrane"/>
    <property type="evidence" value="ECO:0007669"/>
    <property type="project" value="UniProtKB-SubCell"/>
</dbReference>
<dbReference type="Pfam" id="PF00528">
    <property type="entry name" value="BPD_transp_1"/>
    <property type="match status" value="1"/>
</dbReference>
<feature type="transmembrane region" description="Helical" evidence="9">
    <location>
        <begin position="285"/>
        <end position="314"/>
    </location>
</feature>
<dbReference type="InterPro" id="IPR005672">
    <property type="entry name" value="Phosphate_PstA"/>
</dbReference>
<keyword evidence="13" id="KW-1185">Reference proteome</keyword>
<sequence length="537" mass="59926">MKKASKEMNKYWRIGEPMVWLSGAALSLTLLSAITLLIVIMVNGLGVFWPSNIEEVHLKDGGKIFGQLIKTEENYEKTGLRRQYKIANRDLYGLDFRWIDEAKIEESVYPDELIVLERIEHGDFYGRIKAINTGRTDSPTANLANLLTELDRATIALDHLSELEDKLNDASYRMEQMRLEQLKLDYNQVPADSPKQVQLNLEKAELDKEFAGLIELQTRRLADARKAKAIFVDAAGQEKEIALVDIFQAYSPNIMGTSDKITFYFFKLVELFVGEPRESNTEGGLFPAIFGTVMLIFVMSLFSFPLGVIAAIYLREYAKEGPLVRVVRIAVNNLAGIPSIVYGIFGLGFFIYGIGHTIDSIFFPERLPTPTFGTGGLLWASLTLALLTVPVVIVATEEALGAIPREMREGSYALGATKFQTLYRVLLPMASPGIMTGLILAMARAAGEVAPLMITGVVKLAPALPIDGNFPFFHLDRKFMHLGFHIYDIGFQSPNVEAAKPMVFVTTLLLVLIVLTMSSVAIRLRNKMKKRYTFGTF</sequence>
<name>A0A1M6H6A0_MALRU</name>
<protein>
    <recommendedName>
        <fullName evidence="3 9">Phosphate transport system permease protein PstA</fullName>
    </recommendedName>
</protein>
<feature type="coiled-coil region" evidence="10">
    <location>
        <begin position="143"/>
        <end position="180"/>
    </location>
</feature>
<proteinExistence type="inferred from homology"/>
<dbReference type="AlphaFoldDB" id="A0A1M6H6A0"/>
<reference evidence="12 13" key="1">
    <citation type="submission" date="2016-11" db="EMBL/GenBank/DDBJ databases">
        <authorList>
            <person name="Jaros S."/>
            <person name="Januszkiewicz K."/>
            <person name="Wedrychowicz H."/>
        </authorList>
    </citation>
    <scope>NUCLEOTIDE SEQUENCE [LARGE SCALE GENOMIC DNA]</scope>
    <source>
        <strain evidence="12 13">DSM 5091</strain>
    </source>
</reference>